<dbReference type="Pfam" id="PF03929">
    <property type="entry name" value="PepSY_TM"/>
    <property type="match status" value="1"/>
</dbReference>
<comment type="caution">
    <text evidence="2">The sequence shown here is derived from an EMBL/GenBank/DDBJ whole genome shotgun (WGS) entry which is preliminary data.</text>
</comment>
<evidence type="ECO:0000313" key="2">
    <source>
        <dbReference type="EMBL" id="MEN2990091.1"/>
    </source>
</evidence>
<reference evidence="2 3" key="1">
    <citation type="submission" date="2024-03" db="EMBL/GenBank/DDBJ databases">
        <title>High-quality draft genome sequencing of Tistrella sp. BH-R2-4.</title>
        <authorList>
            <person name="Dong C."/>
        </authorList>
    </citation>
    <scope>NUCLEOTIDE SEQUENCE [LARGE SCALE GENOMIC DNA]</scope>
    <source>
        <strain evidence="2 3">BH-R2-4</strain>
    </source>
</reference>
<dbReference type="EMBL" id="JBBKTW010000006">
    <property type="protein sequence ID" value="MEN2990091.1"/>
    <property type="molecule type" value="Genomic_DNA"/>
</dbReference>
<keyword evidence="3" id="KW-1185">Reference proteome</keyword>
<dbReference type="InterPro" id="IPR005625">
    <property type="entry name" value="PepSY-ass_TM"/>
</dbReference>
<feature type="transmembrane region" description="Helical" evidence="1">
    <location>
        <begin position="425"/>
        <end position="446"/>
    </location>
</feature>
<feature type="transmembrane region" description="Helical" evidence="1">
    <location>
        <begin position="338"/>
        <end position="361"/>
    </location>
</feature>
<accession>A0ABU9YMQ9</accession>
<dbReference type="PANTHER" id="PTHR34219:SF8">
    <property type="entry name" value="PEPSY DOMAIN-CONTAINING PROTEIN"/>
    <property type="match status" value="1"/>
</dbReference>
<keyword evidence="1" id="KW-0812">Transmembrane</keyword>
<dbReference type="PANTHER" id="PTHR34219">
    <property type="entry name" value="IRON-REGULATED INNER MEMBRANE PROTEIN-RELATED"/>
    <property type="match status" value="1"/>
</dbReference>
<evidence type="ECO:0000256" key="1">
    <source>
        <dbReference type="SAM" id="Phobius"/>
    </source>
</evidence>
<feature type="transmembrane region" description="Helical" evidence="1">
    <location>
        <begin position="134"/>
        <end position="167"/>
    </location>
</feature>
<sequence>MFDASRKTLFRLHAWIGLSLGYVLYVICLSGTVATFSAELAWLGDPSQRSRPAAAGVPPAGWQQIHDRVAVAHPDARILLIQAAPGPRSLARVAILAPGGDIRLVPVDPWTAEPRPARAGLGLAQFLRVFHKQLYLVASVAGFHGTLVVGALGAALLLALVAGLISIRRWWRAFYTLRIGRSARLFWSDLHRMLGVWALAIGIILSVTGLWYFAETALEGVGVQLDRDPPLPVVTSAGMTGDPAPLADLDRVVARVQAAFPALTVQDIALPAAPGRPLVLTGPADAWVVRDRANRVAVDPASGAILEIRPATALGAYDRWGQTADPLHFGTFGGLASRVVWCLAGLALSGGILAGLYGAWLRLDAPAGRRQAVGRSRGYRRLPVLATVMPAILLMAAAVHGSWAYGVVAARPTGAADGVQLGLSWGEGVILAVFGLLLLVPFIGWVRLQARR</sequence>
<dbReference type="RefSeq" id="WP_345937903.1">
    <property type="nucleotide sequence ID" value="NZ_JBBKTW010000006.1"/>
</dbReference>
<proteinExistence type="predicted"/>
<name>A0ABU9YMQ9_9PROT</name>
<dbReference type="Proteomes" id="UP001413721">
    <property type="component" value="Unassembled WGS sequence"/>
</dbReference>
<feature type="transmembrane region" description="Helical" evidence="1">
    <location>
        <begin position="194"/>
        <end position="214"/>
    </location>
</feature>
<keyword evidence="1" id="KW-1133">Transmembrane helix</keyword>
<protein>
    <submittedName>
        <fullName evidence="2">PepSY-associated TM helix domain-containing protein</fullName>
    </submittedName>
</protein>
<evidence type="ECO:0000313" key="3">
    <source>
        <dbReference type="Proteomes" id="UP001413721"/>
    </source>
</evidence>
<organism evidence="2 3">
    <name type="scientific">Tistrella arctica</name>
    <dbReference type="NCBI Taxonomy" id="3133430"/>
    <lineage>
        <taxon>Bacteria</taxon>
        <taxon>Pseudomonadati</taxon>
        <taxon>Pseudomonadota</taxon>
        <taxon>Alphaproteobacteria</taxon>
        <taxon>Geminicoccales</taxon>
        <taxon>Geminicoccaceae</taxon>
        <taxon>Tistrella</taxon>
    </lineage>
</organism>
<keyword evidence="1" id="KW-0472">Membrane</keyword>
<gene>
    <name evidence="2" type="ORF">WG926_17360</name>
</gene>
<feature type="transmembrane region" description="Helical" evidence="1">
    <location>
        <begin position="382"/>
        <end position="405"/>
    </location>
</feature>
<feature type="transmembrane region" description="Helical" evidence="1">
    <location>
        <begin position="12"/>
        <end position="36"/>
    </location>
</feature>